<evidence type="ECO:0000313" key="1">
    <source>
        <dbReference type="EMBL" id="CAY70540.1"/>
    </source>
</evidence>
<dbReference type="EMBL" id="FN392321">
    <property type="protein sequence ID" value="CAY70540.1"/>
    <property type="molecule type" value="Genomic_DNA"/>
</dbReference>
<organism evidence="1 2">
    <name type="scientific">Komagataella phaffii (strain GS115 / ATCC 20864)</name>
    <name type="common">Yeast</name>
    <name type="synonym">Pichia pastoris</name>
    <dbReference type="NCBI Taxonomy" id="644223"/>
    <lineage>
        <taxon>Eukaryota</taxon>
        <taxon>Fungi</taxon>
        <taxon>Dikarya</taxon>
        <taxon>Ascomycota</taxon>
        <taxon>Saccharomycotina</taxon>
        <taxon>Pichiomycetes</taxon>
        <taxon>Pichiales</taxon>
        <taxon>Pichiaceae</taxon>
        <taxon>Komagataella</taxon>
    </lineage>
</organism>
<reference evidence="1 2" key="1">
    <citation type="journal article" date="2009" name="Nat. Biotechnol.">
        <title>Genome sequence of the recombinant protein production host Pichia pastoris.</title>
        <authorList>
            <person name="De Schutter K."/>
            <person name="Lin Y.C."/>
            <person name="Tiels P."/>
            <person name="Van Hecke A."/>
            <person name="Glinka S."/>
            <person name="Weber-Lehmann J."/>
            <person name="Rouze P."/>
            <person name="Van de Peer Y."/>
            <person name="Callewaert N."/>
        </authorList>
    </citation>
    <scope>NUCLEOTIDE SEQUENCE [LARGE SCALE GENOMIC DNA]</scope>
    <source>
        <strain evidence="2">GS115 / ATCC 20864</strain>
    </source>
</reference>
<dbReference type="Proteomes" id="UP000000314">
    <property type="component" value="Chromosome 3"/>
</dbReference>
<sequence length="114" mass="12709">MLLRSTQKTLVSFLTSHDAVNDTKAGMQRCLRKFKPRSFDAKLTTGVCLALKQITQSRKKRPACGMLRLLSVHTSGLVLEGYPRVECAPPQLAKRAVRHTKEENSGQVTCLKKV</sequence>
<dbReference type="KEGG" id="ppa:PAS_chr3_0492"/>
<dbReference type="GeneID" id="8199861"/>
<name>C4R4Q4_KOMPG</name>
<keyword evidence="2" id="KW-1185">Reference proteome</keyword>
<evidence type="ECO:0000313" key="2">
    <source>
        <dbReference type="Proteomes" id="UP000000314"/>
    </source>
</evidence>
<protein>
    <submittedName>
        <fullName evidence="1">Uncharacterized protein</fullName>
    </submittedName>
</protein>
<dbReference type="RefSeq" id="XP_002492719.1">
    <property type="nucleotide sequence ID" value="XM_002492674.1"/>
</dbReference>
<accession>C4R4Q4</accession>
<gene>
    <name evidence="1" type="ordered locus">PAS_chr3_0492</name>
</gene>
<proteinExistence type="predicted"/>
<dbReference type="InParanoid" id="C4R4Q4"/>
<dbReference type="HOGENOM" id="CLU_2121947_0_0_1"/>
<dbReference type="AlphaFoldDB" id="C4R4Q4"/>